<dbReference type="EMBL" id="LOZE01000138">
    <property type="protein sequence ID" value="KVM19885.1"/>
    <property type="molecule type" value="Genomic_DNA"/>
</dbReference>
<accession>A0AB73FSI7</accession>
<evidence type="ECO:0000313" key="2">
    <source>
        <dbReference type="Proteomes" id="UP000061665"/>
    </source>
</evidence>
<name>A0AB73FSI7_9BURK</name>
<dbReference type="Proteomes" id="UP000061665">
    <property type="component" value="Unassembled WGS sequence"/>
</dbReference>
<dbReference type="RefSeq" id="WP_059724245.1">
    <property type="nucleotide sequence ID" value="NZ_LOYI01000048.1"/>
</dbReference>
<sequence>MGDEWARVIGNSAIPARWEDVRLALTVGGHDELQVLPASYPDLPELRVDLTLTLEPGMRDPILAALPRVERVTQLTAAVSTDIGPLLGFSTAEP</sequence>
<organism evidence="1 2">
    <name type="scientific">Burkholderia ubonensis</name>
    <dbReference type="NCBI Taxonomy" id="101571"/>
    <lineage>
        <taxon>Bacteria</taxon>
        <taxon>Pseudomonadati</taxon>
        <taxon>Pseudomonadota</taxon>
        <taxon>Betaproteobacteria</taxon>
        <taxon>Burkholderiales</taxon>
        <taxon>Burkholderiaceae</taxon>
        <taxon>Burkholderia</taxon>
        <taxon>Burkholderia cepacia complex</taxon>
    </lineage>
</organism>
<proteinExistence type="predicted"/>
<reference evidence="1 2" key="1">
    <citation type="submission" date="2015-11" db="EMBL/GenBank/DDBJ databases">
        <title>Expanding the genomic diversity of Burkholderia species for the development of highly accurate diagnostics.</title>
        <authorList>
            <person name="Sahl J."/>
            <person name="Keim P."/>
            <person name="Wagner D."/>
        </authorList>
    </citation>
    <scope>NUCLEOTIDE SEQUENCE [LARGE SCALE GENOMIC DNA]</scope>
    <source>
        <strain evidence="1 2">MSMB2058</strain>
    </source>
</reference>
<protein>
    <submittedName>
        <fullName evidence="1">Uncharacterized protein</fullName>
    </submittedName>
</protein>
<gene>
    <name evidence="1" type="ORF">WJ53_22465</name>
</gene>
<comment type="caution">
    <text evidence="1">The sequence shown here is derived from an EMBL/GenBank/DDBJ whole genome shotgun (WGS) entry which is preliminary data.</text>
</comment>
<evidence type="ECO:0000313" key="1">
    <source>
        <dbReference type="EMBL" id="KVM19885.1"/>
    </source>
</evidence>
<dbReference type="AlphaFoldDB" id="A0AB73FSI7"/>